<feature type="compositionally biased region" description="Polar residues" evidence="1">
    <location>
        <begin position="84"/>
        <end position="93"/>
    </location>
</feature>
<dbReference type="Proteomes" id="UP001165063">
    <property type="component" value="Unassembled WGS sequence"/>
</dbReference>
<organism evidence="2 3">
    <name type="scientific">Ambrosiozyma monospora</name>
    <name type="common">Yeast</name>
    <name type="synonym">Endomycopsis monosporus</name>
    <dbReference type="NCBI Taxonomy" id="43982"/>
    <lineage>
        <taxon>Eukaryota</taxon>
        <taxon>Fungi</taxon>
        <taxon>Dikarya</taxon>
        <taxon>Ascomycota</taxon>
        <taxon>Saccharomycotina</taxon>
        <taxon>Pichiomycetes</taxon>
        <taxon>Pichiales</taxon>
        <taxon>Pichiaceae</taxon>
        <taxon>Ambrosiozyma</taxon>
    </lineage>
</organism>
<comment type="caution">
    <text evidence="2">The sequence shown here is derived from an EMBL/GenBank/DDBJ whole genome shotgun (WGS) entry which is preliminary data.</text>
</comment>
<proteinExistence type="predicted"/>
<accession>A0A9W6Z0U7</accession>
<evidence type="ECO:0000256" key="1">
    <source>
        <dbReference type="SAM" id="MobiDB-lite"/>
    </source>
</evidence>
<dbReference type="AlphaFoldDB" id="A0A9W6Z0U7"/>
<keyword evidence="3" id="KW-1185">Reference proteome</keyword>
<feature type="compositionally biased region" description="Basic and acidic residues" evidence="1">
    <location>
        <begin position="66"/>
        <end position="79"/>
    </location>
</feature>
<gene>
    <name evidence="2" type="ORF">Amon01_000539800</name>
</gene>
<protein>
    <submittedName>
        <fullName evidence="2">Unnamed protein product</fullName>
    </submittedName>
</protein>
<feature type="compositionally biased region" description="Polar residues" evidence="1">
    <location>
        <begin position="101"/>
        <end position="132"/>
    </location>
</feature>
<dbReference type="EMBL" id="BSXU01002966">
    <property type="protein sequence ID" value="GMG39493.1"/>
    <property type="molecule type" value="Genomic_DNA"/>
</dbReference>
<evidence type="ECO:0000313" key="3">
    <source>
        <dbReference type="Proteomes" id="UP001165063"/>
    </source>
</evidence>
<sequence length="132" mass="14522">MFKIVCDVVVVKSFADKASTQIKNSILNRVDKLLKRASDFKSSGIGSSLKESNLQLDLQDFNPVLRYDDNTTDTEKVETDPDMETNNAHSGGEQTDEETEANTASTSCKVDNINFTSDGIKNPDSTTNTYDS</sequence>
<name>A0A9W6Z0U7_AMBMO</name>
<feature type="region of interest" description="Disordered" evidence="1">
    <location>
        <begin position="65"/>
        <end position="132"/>
    </location>
</feature>
<reference evidence="2" key="1">
    <citation type="submission" date="2023-04" db="EMBL/GenBank/DDBJ databases">
        <title>Ambrosiozyma monospora NBRC 1965.</title>
        <authorList>
            <person name="Ichikawa N."/>
            <person name="Sato H."/>
            <person name="Tonouchi N."/>
        </authorList>
    </citation>
    <scope>NUCLEOTIDE SEQUENCE</scope>
    <source>
        <strain evidence="2">NBRC 1965</strain>
    </source>
</reference>
<evidence type="ECO:0000313" key="2">
    <source>
        <dbReference type="EMBL" id="GMG39493.1"/>
    </source>
</evidence>